<feature type="compositionally biased region" description="Polar residues" evidence="1">
    <location>
        <begin position="422"/>
        <end position="431"/>
    </location>
</feature>
<dbReference type="Proteomes" id="UP001187415">
    <property type="component" value="Unassembled WGS sequence"/>
</dbReference>
<protein>
    <recommendedName>
        <fullName evidence="2">Replication factor A C-terminal domain-containing protein</fullName>
    </recommendedName>
</protein>
<evidence type="ECO:0000313" key="4">
    <source>
        <dbReference type="Proteomes" id="UP001187415"/>
    </source>
</evidence>
<dbReference type="InterPro" id="IPR043522">
    <property type="entry name" value="DDIAS"/>
</dbReference>
<dbReference type="AlphaFoldDB" id="A0AA88N9R6"/>
<feature type="region of interest" description="Disordered" evidence="1">
    <location>
        <begin position="711"/>
        <end position="745"/>
    </location>
</feature>
<feature type="compositionally biased region" description="Low complexity" evidence="1">
    <location>
        <begin position="730"/>
        <end position="740"/>
    </location>
</feature>
<dbReference type="InterPro" id="IPR013955">
    <property type="entry name" value="Rep_factor-A_C"/>
</dbReference>
<evidence type="ECO:0000259" key="2">
    <source>
        <dbReference type="Pfam" id="PF08646"/>
    </source>
</evidence>
<feature type="region of interest" description="Disordered" evidence="1">
    <location>
        <begin position="403"/>
        <end position="431"/>
    </location>
</feature>
<dbReference type="Pfam" id="PF08646">
    <property type="entry name" value="Rep_fac-A_C"/>
    <property type="match status" value="1"/>
</dbReference>
<dbReference type="PANTHER" id="PTHR35537">
    <property type="entry name" value="DNA DAMAGE-INDUCIBLE APOPTOSIS SUPPRESSOR PROTEIN DDIAS"/>
    <property type="match status" value="1"/>
</dbReference>
<feature type="compositionally biased region" description="Basic and acidic residues" evidence="1">
    <location>
        <begin position="403"/>
        <end position="416"/>
    </location>
</feature>
<feature type="region of interest" description="Disordered" evidence="1">
    <location>
        <begin position="653"/>
        <end position="679"/>
    </location>
</feature>
<feature type="domain" description="Replication factor A C-terminal" evidence="2">
    <location>
        <begin position="10"/>
        <end position="98"/>
    </location>
</feature>
<dbReference type="GO" id="GO:0005737">
    <property type="term" value="C:cytoplasm"/>
    <property type="evidence" value="ECO:0007669"/>
    <property type="project" value="TreeGrafter"/>
</dbReference>
<dbReference type="SUPFAM" id="SSF50249">
    <property type="entry name" value="Nucleic acid-binding proteins"/>
    <property type="match status" value="1"/>
</dbReference>
<evidence type="ECO:0000256" key="1">
    <source>
        <dbReference type="SAM" id="MobiDB-lite"/>
    </source>
</evidence>
<organism evidence="3 4">
    <name type="scientific">Channa striata</name>
    <name type="common">Snakehead murrel</name>
    <name type="synonym">Ophicephalus striatus</name>
    <dbReference type="NCBI Taxonomy" id="64152"/>
    <lineage>
        <taxon>Eukaryota</taxon>
        <taxon>Metazoa</taxon>
        <taxon>Chordata</taxon>
        <taxon>Craniata</taxon>
        <taxon>Vertebrata</taxon>
        <taxon>Euteleostomi</taxon>
        <taxon>Actinopterygii</taxon>
        <taxon>Neopterygii</taxon>
        <taxon>Teleostei</taxon>
        <taxon>Neoteleostei</taxon>
        <taxon>Acanthomorphata</taxon>
        <taxon>Anabantaria</taxon>
        <taxon>Anabantiformes</taxon>
        <taxon>Channoidei</taxon>
        <taxon>Channidae</taxon>
        <taxon>Channa</taxon>
    </lineage>
</organism>
<keyword evidence="4" id="KW-1185">Reference proteome</keyword>
<dbReference type="GO" id="GO:1902230">
    <property type="term" value="P:negative regulation of intrinsic apoptotic signaling pathway in response to DNA damage"/>
    <property type="evidence" value="ECO:0007669"/>
    <property type="project" value="InterPro"/>
</dbReference>
<dbReference type="InterPro" id="IPR012340">
    <property type="entry name" value="NA-bd_OB-fold"/>
</dbReference>
<feature type="region of interest" description="Disordered" evidence="1">
    <location>
        <begin position="258"/>
        <end position="279"/>
    </location>
</feature>
<comment type="caution">
    <text evidence="3">The sequence shown here is derived from an EMBL/GenBank/DDBJ whole genome shotgun (WGS) entry which is preliminary data.</text>
</comment>
<gene>
    <name evidence="3" type="ORF">Q5P01_006891</name>
</gene>
<dbReference type="Gene3D" id="2.40.50.140">
    <property type="entry name" value="Nucleic acid-binding proteins"/>
    <property type="match status" value="1"/>
</dbReference>
<feature type="compositionally biased region" description="Basic residues" evidence="1">
    <location>
        <begin position="656"/>
        <end position="676"/>
    </location>
</feature>
<evidence type="ECO:0000313" key="3">
    <source>
        <dbReference type="EMBL" id="KAK2854230.1"/>
    </source>
</evidence>
<name>A0AA88N9R6_CHASR</name>
<dbReference type="GO" id="GO:0005634">
    <property type="term" value="C:nucleus"/>
    <property type="evidence" value="ECO:0007669"/>
    <property type="project" value="TreeGrafter"/>
</dbReference>
<accession>A0AA88N9R6</accession>
<sequence>MSGLRTRALVDGAVLSLRDSCVFYPACNGCFSRIDVEQQDATRCRCSKCGYSCLREQVDYRYRLSLRVARDTSIFGVTVFGTCLNPFFGIPASGLKRLVGSVDGPVGAPSRATLLVKAVEDCFIGRHFTFGIKVTGGGGGLWTGGPFANGSCGKDTVQFVASQMILPKAAELTGCTVVSYYRILLQKAEEYEQGSTDISKTSRPPASTLVVIPQHSPASSFNNTTLLSQSLPRSQYQDCTLTPTPPWEQSLGLITSSAEQEEGCSTQDSGNENSRWSDNNKVQRQTLRGCLETHQPKEETALSPPLSYNSLSSSRCPYSSVETTVVNTPILKKWLSPSQSVPKKNLSLNSKLTEFSRTQFTQTFLSSSLAWDDLAFSEGLTEFLCEKDLDNWAKTETHLHVQKQRETSRSCSDIRSKGGNGSTESNSAKSSSQLLLDVTNIPASSNGGDRHDVSDRLCTKPVVFVKKSKARSICSYDCNQENDEASSSFENEEQSEGDAYNCSADLFSGSVMIANTSVNAPRETVGMDAESCAVLSSEMSTVPHSTPHKQTQTESNKCIKKDSFISPSTRDLDFVPSSQSTPNAELAVFWRSRASSFSSLRFTSTLGELGSQLDGHNSCALYRNLPKSGFSKHPAEMTSSLCKVNTVTALSTTSNRRSHRFTPKRRSWKSNKRRHSLSTQQCLRVPEGALNLGSTERLMHKCDASVAARNCEDNDVPPTPAAKTLRRQWTNNSSSSSTSTCEGQQRGGVTCKRTLLHQVPTSSRSSVAQTGNCDSVLVGEGGLLGSNSDVLDHDIQACDWSRDLFSDSFC</sequence>
<dbReference type="PANTHER" id="PTHR35537:SF1">
    <property type="entry name" value="DNA DAMAGE-INDUCED APOPTOSIS SUPPRESSOR PROTEIN"/>
    <property type="match status" value="1"/>
</dbReference>
<dbReference type="EMBL" id="JAUPFM010000004">
    <property type="protein sequence ID" value="KAK2854230.1"/>
    <property type="molecule type" value="Genomic_DNA"/>
</dbReference>
<reference evidence="3" key="1">
    <citation type="submission" date="2023-07" db="EMBL/GenBank/DDBJ databases">
        <title>Chromosome-level Genome Assembly of Striped Snakehead (Channa striata).</title>
        <authorList>
            <person name="Liu H."/>
        </authorList>
    </citation>
    <scope>NUCLEOTIDE SEQUENCE</scope>
    <source>
        <strain evidence="3">Gz</strain>
        <tissue evidence="3">Muscle</tissue>
    </source>
</reference>
<proteinExistence type="predicted"/>